<name>A0ABX4I4X5_9LACT</name>
<keyword evidence="2" id="KW-1185">Reference proteome</keyword>
<dbReference type="EMBL" id="JXJT01000023">
    <property type="protein sequence ID" value="PCS01208.1"/>
    <property type="molecule type" value="Genomic_DNA"/>
</dbReference>
<gene>
    <name evidence="1" type="ORF">RR45_GL001104</name>
</gene>
<dbReference type="Proteomes" id="UP000218979">
    <property type="component" value="Unassembled WGS sequence"/>
</dbReference>
<evidence type="ECO:0000313" key="1">
    <source>
        <dbReference type="EMBL" id="PCS01208.1"/>
    </source>
</evidence>
<comment type="caution">
    <text evidence="1">The sequence shown here is derived from an EMBL/GenBank/DDBJ whole genome shotgun (WGS) entry which is preliminary data.</text>
</comment>
<accession>A0ABX4I4X5</accession>
<proteinExistence type="predicted"/>
<sequence length="53" mass="5910">MVTELEDSQELVAYSGNFDDMQTLLDCILDESTTNECSLSSILKHLKKSEVGK</sequence>
<protein>
    <submittedName>
        <fullName evidence="1">Uncharacterized protein</fullName>
    </submittedName>
</protein>
<evidence type="ECO:0000313" key="2">
    <source>
        <dbReference type="Proteomes" id="UP000218979"/>
    </source>
</evidence>
<reference evidence="1 2" key="1">
    <citation type="submission" date="2014-12" db="EMBL/GenBank/DDBJ databases">
        <title>Draft genome sequences of 10 type strains of Lactococcus.</title>
        <authorList>
            <person name="Sun Z."/>
            <person name="Zhong Z."/>
            <person name="Liu W."/>
            <person name="Zhang W."/>
            <person name="Zhang H."/>
        </authorList>
    </citation>
    <scope>NUCLEOTIDE SEQUENCE [LARGE SCALE GENOMIC DNA]</scope>
    <source>
        <strain evidence="1 2">DSM 22330</strain>
    </source>
</reference>
<organism evidence="1 2">
    <name type="scientific">Pseudolactococcus chungangensis CAU 28 = DSM 22330</name>
    <dbReference type="NCBI Taxonomy" id="1122154"/>
    <lineage>
        <taxon>Bacteria</taxon>
        <taxon>Bacillati</taxon>
        <taxon>Bacillota</taxon>
        <taxon>Bacilli</taxon>
        <taxon>Lactobacillales</taxon>
        <taxon>Streptococcaceae</taxon>
        <taxon>Pseudolactococcus</taxon>
    </lineage>
</organism>